<protein>
    <submittedName>
        <fullName evidence="1">Uncharacterized protein</fullName>
    </submittedName>
</protein>
<accession>J0ZQY9</accession>
<comment type="caution">
    <text evidence="1">The sequence shown here is derived from an EMBL/GenBank/DDBJ whole genome shotgun (WGS) entry which is preliminary data.</text>
</comment>
<dbReference type="Proteomes" id="UP000008952">
    <property type="component" value="Unassembled WGS sequence"/>
</dbReference>
<dbReference type="STRING" id="1094558.ME5_00430"/>
<organism evidence="1 2">
    <name type="scientific">Bartonella tamiae Th239</name>
    <dbReference type="NCBI Taxonomy" id="1094558"/>
    <lineage>
        <taxon>Bacteria</taxon>
        <taxon>Pseudomonadati</taxon>
        <taxon>Pseudomonadota</taxon>
        <taxon>Alphaproteobacteria</taxon>
        <taxon>Hyphomicrobiales</taxon>
        <taxon>Bartonellaceae</taxon>
        <taxon>Bartonella</taxon>
    </lineage>
</organism>
<dbReference type="EMBL" id="AIMB01000003">
    <property type="protein sequence ID" value="EJF91098.1"/>
    <property type="molecule type" value="Genomic_DNA"/>
</dbReference>
<reference evidence="1 2" key="1">
    <citation type="submission" date="2012-03" db="EMBL/GenBank/DDBJ databases">
        <title>The Genome Sequence of Bartonella tamiae Th239.</title>
        <authorList>
            <consortium name="The Broad Institute Genome Sequencing Platform"/>
            <consortium name="The Broad Institute Genome Sequencing Center for Infectious Disease"/>
            <person name="Feldgarden M."/>
            <person name="Kirby J."/>
            <person name="Kosoy M."/>
            <person name="Birtles R."/>
            <person name="Probert W.S."/>
            <person name="Chiaraviglio L."/>
            <person name="Young S.K."/>
            <person name="Zeng Q."/>
            <person name="Gargeya S."/>
            <person name="Fitzgerald M."/>
            <person name="Haas B."/>
            <person name="Abouelleil A."/>
            <person name="Alvarado L."/>
            <person name="Arachchi H.M."/>
            <person name="Berlin A."/>
            <person name="Chapman S.B."/>
            <person name="Gearin G."/>
            <person name="Goldberg J."/>
            <person name="Griggs A."/>
            <person name="Gujja S."/>
            <person name="Hansen M."/>
            <person name="Heiman D."/>
            <person name="Howarth C."/>
            <person name="Larimer J."/>
            <person name="Lui A."/>
            <person name="MacDonald P.J.P."/>
            <person name="McCowen C."/>
            <person name="Montmayeur A."/>
            <person name="Murphy C."/>
            <person name="Neiman D."/>
            <person name="Pearson M."/>
            <person name="Priest M."/>
            <person name="Roberts A."/>
            <person name="Saif S."/>
            <person name="Shea T."/>
            <person name="Sisk P."/>
            <person name="Stolte C."/>
            <person name="Sykes S."/>
            <person name="Wortman J."/>
            <person name="Nusbaum C."/>
            <person name="Birren B."/>
        </authorList>
    </citation>
    <scope>NUCLEOTIDE SEQUENCE [LARGE SCALE GENOMIC DNA]</scope>
    <source>
        <strain evidence="1 2">Th239</strain>
    </source>
</reference>
<sequence length="44" mass="5387">MIKEIKELDRILELSYIEACYLNDNILKETLYIALYRTKFLLNY</sequence>
<evidence type="ECO:0000313" key="1">
    <source>
        <dbReference type="EMBL" id="EJF91098.1"/>
    </source>
</evidence>
<dbReference type="HOGENOM" id="CLU_3212911_0_0_5"/>
<dbReference type="AlphaFoldDB" id="J0ZQY9"/>
<evidence type="ECO:0000313" key="2">
    <source>
        <dbReference type="Proteomes" id="UP000008952"/>
    </source>
</evidence>
<proteinExistence type="predicted"/>
<dbReference type="PATRIC" id="fig|1094558.3.peg.478"/>
<name>J0ZQY9_9HYPH</name>
<keyword evidence="2" id="KW-1185">Reference proteome</keyword>
<gene>
    <name evidence="1" type="ORF">ME5_00430</name>
</gene>